<evidence type="ECO:0000313" key="4">
    <source>
        <dbReference type="EMBL" id="TXC63139.1"/>
    </source>
</evidence>
<accession>A0A5C6TSE8</accession>
<feature type="compositionally biased region" description="Low complexity" evidence="1">
    <location>
        <begin position="259"/>
        <end position="273"/>
    </location>
</feature>
<comment type="caution">
    <text evidence="4">The sequence shown here is derived from an EMBL/GenBank/DDBJ whole genome shotgun (WGS) entry which is preliminary data.</text>
</comment>
<evidence type="ECO:0000256" key="2">
    <source>
        <dbReference type="SAM" id="Phobius"/>
    </source>
</evidence>
<protein>
    <submittedName>
        <fullName evidence="4">Helix-turn-helix domain-containing protein</fullName>
    </submittedName>
</protein>
<feature type="region of interest" description="Disordered" evidence="1">
    <location>
        <begin position="259"/>
        <end position="293"/>
    </location>
</feature>
<dbReference type="SUPFAM" id="SSF47413">
    <property type="entry name" value="lambda repressor-like DNA-binding domains"/>
    <property type="match status" value="1"/>
</dbReference>
<dbReference type="PANTHER" id="PTHR34475:SF1">
    <property type="entry name" value="CYTOSKELETON PROTEIN RODZ"/>
    <property type="match status" value="1"/>
</dbReference>
<dbReference type="Pfam" id="PF13413">
    <property type="entry name" value="HTH_25"/>
    <property type="match status" value="1"/>
</dbReference>
<dbReference type="CDD" id="cd00093">
    <property type="entry name" value="HTH_XRE"/>
    <property type="match status" value="1"/>
</dbReference>
<dbReference type="EMBL" id="VOQQ01000001">
    <property type="protein sequence ID" value="TXC63139.1"/>
    <property type="molecule type" value="Genomic_DNA"/>
</dbReference>
<dbReference type="InterPro" id="IPR050400">
    <property type="entry name" value="Bact_Cytoskel_RodZ"/>
</dbReference>
<dbReference type="AlphaFoldDB" id="A0A5C6TSE8"/>
<evidence type="ECO:0000313" key="5">
    <source>
        <dbReference type="Proteomes" id="UP000321249"/>
    </source>
</evidence>
<dbReference type="PANTHER" id="PTHR34475">
    <property type="match status" value="1"/>
</dbReference>
<feature type="transmembrane region" description="Helical" evidence="2">
    <location>
        <begin position="113"/>
        <end position="132"/>
    </location>
</feature>
<name>A0A5C6TSE8_9SPHN</name>
<sequence>MTADDAHEESRGPVTIGERLAHAREAASLSLAEIAAQTRIPIRHLQHIEAGEWDALPAATYAVGFVRSYAEAVGLDGAELGRELRHQLGGSVRRAPAPEYYEPADPARVPPRALAIAAALIAILLVIGYALWRSSLGDGTTSTAEAPQAQLPVTPAPGTPQPAAPAPAALAGQPVTLTATGEVWLKITEGASGPSLFQGTLQPGQTFTVPATAQHPLLRTGRPQLLRASAGTRDLGMLDTSEHTVANVSLLAQDIATRASSAPPSATPAAAPSSPAPVPVAPGAEPLNAATAF</sequence>
<dbReference type="RefSeq" id="WP_147042551.1">
    <property type="nucleotide sequence ID" value="NZ_BAABIR010000005.1"/>
</dbReference>
<dbReference type="InterPro" id="IPR025194">
    <property type="entry name" value="RodZ-like_C"/>
</dbReference>
<dbReference type="Pfam" id="PF13464">
    <property type="entry name" value="RodZ_C"/>
    <property type="match status" value="1"/>
</dbReference>
<feature type="domain" description="HTH cro/C1-type" evidence="3">
    <location>
        <begin position="19"/>
        <end position="80"/>
    </location>
</feature>
<dbReference type="SMART" id="SM00530">
    <property type="entry name" value="HTH_XRE"/>
    <property type="match status" value="1"/>
</dbReference>
<evidence type="ECO:0000256" key="1">
    <source>
        <dbReference type="SAM" id="MobiDB-lite"/>
    </source>
</evidence>
<keyword evidence="2" id="KW-1133">Transmembrane helix</keyword>
<dbReference type="InterPro" id="IPR001387">
    <property type="entry name" value="Cro/C1-type_HTH"/>
</dbReference>
<dbReference type="OrthoDB" id="9790252at2"/>
<keyword evidence="2" id="KW-0472">Membrane</keyword>
<reference evidence="4 5" key="1">
    <citation type="journal article" date="2015" name="J. Microbiol.">
        <title>Sphingosinicella ginsenosidimutans sp. nov., with ginsenoside converting activity.</title>
        <authorList>
            <person name="Kim J.K."/>
            <person name="Kang M.S."/>
            <person name="Park S.C."/>
            <person name="Kim K.M."/>
            <person name="Choi K."/>
            <person name="Yoon M.H."/>
            <person name="Im W.T."/>
        </authorList>
    </citation>
    <scope>NUCLEOTIDE SEQUENCE [LARGE SCALE GENOMIC DNA]</scope>
    <source>
        <strain evidence="4 5">BS-11</strain>
    </source>
</reference>
<dbReference type="GO" id="GO:0003677">
    <property type="term" value="F:DNA binding"/>
    <property type="evidence" value="ECO:0007669"/>
    <property type="project" value="InterPro"/>
</dbReference>
<proteinExistence type="predicted"/>
<dbReference type="InterPro" id="IPR010982">
    <property type="entry name" value="Lambda_DNA-bd_dom_sf"/>
</dbReference>
<gene>
    <name evidence="4" type="ORF">FRZ32_05390</name>
</gene>
<organism evidence="4 5">
    <name type="scientific">Allosphingosinicella ginsenosidimutans</name>
    <dbReference type="NCBI Taxonomy" id="1176539"/>
    <lineage>
        <taxon>Bacteria</taxon>
        <taxon>Pseudomonadati</taxon>
        <taxon>Pseudomonadota</taxon>
        <taxon>Alphaproteobacteria</taxon>
        <taxon>Sphingomonadales</taxon>
        <taxon>Sphingomonadaceae</taxon>
        <taxon>Allosphingosinicella</taxon>
    </lineage>
</organism>
<evidence type="ECO:0000259" key="3">
    <source>
        <dbReference type="SMART" id="SM00530"/>
    </source>
</evidence>
<dbReference type="Gene3D" id="1.10.260.40">
    <property type="entry name" value="lambda repressor-like DNA-binding domains"/>
    <property type="match status" value="1"/>
</dbReference>
<keyword evidence="5" id="KW-1185">Reference proteome</keyword>
<dbReference type="Proteomes" id="UP000321249">
    <property type="component" value="Unassembled WGS sequence"/>
</dbReference>
<keyword evidence="2" id="KW-0812">Transmembrane</keyword>